<organism evidence="1 2">
    <name type="scientific">Eumeta variegata</name>
    <name type="common">Bagworm moth</name>
    <name type="synonym">Eumeta japonica</name>
    <dbReference type="NCBI Taxonomy" id="151549"/>
    <lineage>
        <taxon>Eukaryota</taxon>
        <taxon>Metazoa</taxon>
        <taxon>Ecdysozoa</taxon>
        <taxon>Arthropoda</taxon>
        <taxon>Hexapoda</taxon>
        <taxon>Insecta</taxon>
        <taxon>Pterygota</taxon>
        <taxon>Neoptera</taxon>
        <taxon>Endopterygota</taxon>
        <taxon>Lepidoptera</taxon>
        <taxon>Glossata</taxon>
        <taxon>Ditrysia</taxon>
        <taxon>Tineoidea</taxon>
        <taxon>Psychidae</taxon>
        <taxon>Oiketicinae</taxon>
        <taxon>Eumeta</taxon>
    </lineage>
</organism>
<sequence>MSILRLFNDSHARRRSKKDAYPTLGCNTQHATLCRLSNLLFNSPTFNYSLDQESQWKNRFNKDQPISGLDGVEAPLTQFGPPSGPAREMRYTATSAISVGNTGGY</sequence>
<reference evidence="1 2" key="1">
    <citation type="journal article" date="2019" name="Commun. Biol.">
        <title>The bagworm genome reveals a unique fibroin gene that provides high tensile strength.</title>
        <authorList>
            <person name="Kono N."/>
            <person name="Nakamura H."/>
            <person name="Ohtoshi R."/>
            <person name="Tomita M."/>
            <person name="Numata K."/>
            <person name="Arakawa K."/>
        </authorList>
    </citation>
    <scope>NUCLEOTIDE SEQUENCE [LARGE SCALE GENOMIC DNA]</scope>
</reference>
<dbReference type="Proteomes" id="UP000299102">
    <property type="component" value="Unassembled WGS sequence"/>
</dbReference>
<dbReference type="AlphaFoldDB" id="A0A4C1WDI7"/>
<keyword evidence="2" id="KW-1185">Reference proteome</keyword>
<accession>A0A4C1WDI7</accession>
<name>A0A4C1WDI7_EUMVA</name>
<gene>
    <name evidence="1" type="ORF">EVAR_38511_1</name>
</gene>
<dbReference type="EMBL" id="BGZK01000526">
    <property type="protein sequence ID" value="GBP48539.1"/>
    <property type="molecule type" value="Genomic_DNA"/>
</dbReference>
<evidence type="ECO:0000313" key="2">
    <source>
        <dbReference type="Proteomes" id="UP000299102"/>
    </source>
</evidence>
<comment type="caution">
    <text evidence="1">The sequence shown here is derived from an EMBL/GenBank/DDBJ whole genome shotgun (WGS) entry which is preliminary data.</text>
</comment>
<evidence type="ECO:0000313" key="1">
    <source>
        <dbReference type="EMBL" id="GBP48539.1"/>
    </source>
</evidence>
<proteinExistence type="predicted"/>
<protein>
    <submittedName>
        <fullName evidence="1">Uncharacterized protein</fullName>
    </submittedName>
</protein>